<keyword evidence="2" id="KW-0812">Transmembrane</keyword>
<proteinExistence type="predicted"/>
<evidence type="ECO:0000256" key="2">
    <source>
        <dbReference type="ARBA" id="ARBA00022692"/>
    </source>
</evidence>
<comment type="subcellular location">
    <subcellularLocation>
        <location evidence="1">Endoplasmic reticulum membrane</location>
        <topology evidence="1">Single-pass membrane protein</topology>
    </subcellularLocation>
</comment>
<evidence type="ECO:0000256" key="4">
    <source>
        <dbReference type="ARBA" id="ARBA00022989"/>
    </source>
</evidence>
<evidence type="ECO:0000313" key="7">
    <source>
        <dbReference type="Proteomes" id="UP000441399"/>
    </source>
</evidence>
<keyword evidence="7" id="KW-1185">Reference proteome</keyword>
<reference evidence="6 7" key="1">
    <citation type="submission" date="2019-11" db="EMBL/GenBank/DDBJ databases">
        <authorList>
            <person name="Holert J."/>
        </authorList>
    </citation>
    <scope>NUCLEOTIDE SEQUENCE [LARGE SCALE GENOMIC DNA]</scope>
    <source>
        <strain evidence="6">SB11_3</strain>
    </source>
</reference>
<dbReference type="AlphaFoldDB" id="A0A5S9QWK2"/>
<dbReference type="GO" id="GO:0004577">
    <property type="term" value="F:N-acetylglucosaminyldiphosphodolichol N-acetylglucosaminyltransferase activity"/>
    <property type="evidence" value="ECO:0007669"/>
    <property type="project" value="TreeGrafter"/>
</dbReference>
<dbReference type="NCBIfam" id="NF041549">
    <property type="entry name" value="PssD"/>
    <property type="match status" value="1"/>
</dbReference>
<evidence type="ECO:0000256" key="3">
    <source>
        <dbReference type="ARBA" id="ARBA00022824"/>
    </source>
</evidence>
<evidence type="ECO:0000313" key="6">
    <source>
        <dbReference type="EMBL" id="CAA0124442.1"/>
    </source>
</evidence>
<keyword evidence="3" id="KW-0256">Endoplasmic reticulum</keyword>
<evidence type="ECO:0000256" key="5">
    <source>
        <dbReference type="ARBA" id="ARBA00023136"/>
    </source>
</evidence>
<organism evidence="6 7">
    <name type="scientific">BD1-7 clade bacterium</name>
    <dbReference type="NCBI Taxonomy" id="2029982"/>
    <lineage>
        <taxon>Bacteria</taxon>
        <taxon>Pseudomonadati</taxon>
        <taxon>Pseudomonadota</taxon>
        <taxon>Gammaproteobacteria</taxon>
        <taxon>Cellvibrionales</taxon>
        <taxon>Spongiibacteraceae</taxon>
        <taxon>BD1-7 clade</taxon>
    </lineage>
</organism>
<protein>
    <recommendedName>
        <fullName evidence="8">UDP-N-acetylglucosamine--N-acetylmuramyl-(Pentapeptide) pyrophosphoryl-undecaprenol N-acetylglucosamine transferase</fullName>
    </recommendedName>
</protein>
<evidence type="ECO:0008006" key="8">
    <source>
        <dbReference type="Google" id="ProtNLM"/>
    </source>
</evidence>
<name>A0A5S9QWK2_9GAMM</name>
<dbReference type="OrthoDB" id="5623083at2"/>
<dbReference type="PANTHER" id="PTHR12154:SF4">
    <property type="entry name" value="UDP-N-ACETYLGLUCOSAMINE TRANSFERASE SUBUNIT ALG14 HOMOLOG"/>
    <property type="match status" value="1"/>
</dbReference>
<accession>A0A5S9QWK2</accession>
<dbReference type="Pfam" id="PF08660">
    <property type="entry name" value="Alg14"/>
    <property type="match status" value="1"/>
</dbReference>
<keyword evidence="4" id="KW-1133">Transmembrane helix</keyword>
<dbReference type="GO" id="GO:0006488">
    <property type="term" value="P:dolichol-linked oligosaccharide biosynthetic process"/>
    <property type="evidence" value="ECO:0007669"/>
    <property type="project" value="InterPro"/>
</dbReference>
<evidence type="ECO:0000256" key="1">
    <source>
        <dbReference type="ARBA" id="ARBA00004389"/>
    </source>
</evidence>
<dbReference type="PANTHER" id="PTHR12154">
    <property type="entry name" value="GLYCOSYL TRANSFERASE-RELATED"/>
    <property type="match status" value="1"/>
</dbReference>
<gene>
    <name evidence="6" type="ORF">OPDIPICF_03111</name>
</gene>
<dbReference type="InterPro" id="IPR013969">
    <property type="entry name" value="Oligosacch_biosynth_Alg14"/>
</dbReference>
<keyword evidence="5" id="KW-0472">Membrane</keyword>
<dbReference type="Gene3D" id="3.40.50.2000">
    <property type="entry name" value="Glycogen Phosphorylase B"/>
    <property type="match status" value="1"/>
</dbReference>
<sequence>MLGMERVVVFCFGEGGHAAQANRLAKLLLPELLGFRVVTVSDDVRQPAWSDKHYEVVELRSKHSHWETLTNNSLVRISRVLRSVGQSESVKVVVSTGPGIGVVAGIYFKLKGCKVIHIETWSRFKTRSFTGRIMYLLSDRFYVQNESLLTFYPHAVYAGTL</sequence>
<dbReference type="Proteomes" id="UP000441399">
    <property type="component" value="Unassembled WGS sequence"/>
</dbReference>
<dbReference type="EMBL" id="CACSIO010000060">
    <property type="protein sequence ID" value="CAA0124442.1"/>
    <property type="molecule type" value="Genomic_DNA"/>
</dbReference>